<proteinExistence type="predicted"/>
<sequence length="82" mass="9042">MRLFVPGRRQGATSRIIAISAFSQCSAAMLLSKAEVAQALLRLVDAQIGPVSVVRRGRRILRRLGATSQRPGRRAPARARYR</sequence>
<accession>A0A4U8Z5P2</accession>
<dbReference type="Proteomes" id="UP000294360">
    <property type="component" value="Chromosome"/>
</dbReference>
<name>A0A4U8Z5P2_METTU</name>
<reference evidence="1 2" key="1">
    <citation type="submission" date="2019-03" db="EMBL/GenBank/DDBJ databases">
        <authorList>
            <person name="Kox A.R. M."/>
        </authorList>
    </citation>
    <scope>NUCLEOTIDE SEQUENCE [LARGE SCALE GENOMIC DNA]</scope>
    <source>
        <strain evidence="1">MTUNDRAET4 annotated genome</strain>
    </source>
</reference>
<dbReference type="KEGG" id="mtun:MTUNDRAET4_4016"/>
<protein>
    <submittedName>
        <fullName evidence="1">Uncharacterized protein</fullName>
    </submittedName>
</protein>
<evidence type="ECO:0000313" key="2">
    <source>
        <dbReference type="Proteomes" id="UP000294360"/>
    </source>
</evidence>
<dbReference type="AlphaFoldDB" id="A0A4U8Z5P2"/>
<dbReference type="EMBL" id="LR536450">
    <property type="protein sequence ID" value="VFU10897.1"/>
    <property type="molecule type" value="Genomic_DNA"/>
</dbReference>
<organism evidence="1 2">
    <name type="scientific">Methylocella tundrae</name>
    <dbReference type="NCBI Taxonomy" id="227605"/>
    <lineage>
        <taxon>Bacteria</taxon>
        <taxon>Pseudomonadati</taxon>
        <taxon>Pseudomonadota</taxon>
        <taxon>Alphaproteobacteria</taxon>
        <taxon>Hyphomicrobiales</taxon>
        <taxon>Beijerinckiaceae</taxon>
        <taxon>Methylocella</taxon>
    </lineage>
</organism>
<gene>
    <name evidence="1" type="ORF">MTUNDRAET4_4016</name>
</gene>
<evidence type="ECO:0000313" key="1">
    <source>
        <dbReference type="EMBL" id="VFU10897.1"/>
    </source>
</evidence>